<evidence type="ECO:0000313" key="2">
    <source>
        <dbReference type="Proteomes" id="UP000703269"/>
    </source>
</evidence>
<protein>
    <submittedName>
        <fullName evidence="1">Uncharacterized protein</fullName>
    </submittedName>
</protein>
<comment type="caution">
    <text evidence="1">The sequence shown here is derived from an EMBL/GenBank/DDBJ whole genome shotgun (WGS) entry which is preliminary data.</text>
</comment>
<sequence length="119" mass="12986">MVLVEALRRRSIGTAISHIPSEFIGLRGAEGRRLADGAAGQACMRSTTCIAKLLERSAGPPPKDPAPPSAKAQVDLEDMLRRQHVAFMCIDLARCTRIGLPALRTVEHDRLPRLQHAPM</sequence>
<reference evidence="1 2" key="1">
    <citation type="submission" date="2021-08" db="EMBL/GenBank/DDBJ databases">
        <title>Draft Genome Sequence of Phanerochaete sordida strain YK-624.</title>
        <authorList>
            <person name="Mori T."/>
            <person name="Dohra H."/>
            <person name="Suzuki T."/>
            <person name="Kawagishi H."/>
            <person name="Hirai H."/>
        </authorList>
    </citation>
    <scope>NUCLEOTIDE SEQUENCE [LARGE SCALE GENOMIC DNA]</scope>
    <source>
        <strain evidence="1 2">YK-624</strain>
    </source>
</reference>
<organism evidence="1 2">
    <name type="scientific">Phanerochaete sordida</name>
    <dbReference type="NCBI Taxonomy" id="48140"/>
    <lineage>
        <taxon>Eukaryota</taxon>
        <taxon>Fungi</taxon>
        <taxon>Dikarya</taxon>
        <taxon>Basidiomycota</taxon>
        <taxon>Agaricomycotina</taxon>
        <taxon>Agaricomycetes</taxon>
        <taxon>Polyporales</taxon>
        <taxon>Phanerochaetaceae</taxon>
        <taxon>Phanerochaete</taxon>
    </lineage>
</organism>
<dbReference type="Proteomes" id="UP000703269">
    <property type="component" value="Unassembled WGS sequence"/>
</dbReference>
<accession>A0A9P3G3N1</accession>
<dbReference type="EMBL" id="BPQB01000005">
    <property type="protein sequence ID" value="GJE87045.1"/>
    <property type="molecule type" value="Genomic_DNA"/>
</dbReference>
<keyword evidence="2" id="KW-1185">Reference proteome</keyword>
<name>A0A9P3G3N1_9APHY</name>
<evidence type="ECO:0000313" key="1">
    <source>
        <dbReference type="EMBL" id="GJE87045.1"/>
    </source>
</evidence>
<dbReference type="AlphaFoldDB" id="A0A9P3G3N1"/>
<gene>
    <name evidence="1" type="ORF">PsYK624_031280</name>
</gene>
<proteinExistence type="predicted"/>